<name>A0A3M5P926_PSEVI</name>
<dbReference type="EMBL" id="RBTP01000042">
    <property type="protein sequence ID" value="RMT80543.1"/>
    <property type="molecule type" value="Genomic_DNA"/>
</dbReference>
<organism evidence="1 2">
    <name type="scientific">Pseudomonas viridiflava</name>
    <name type="common">Phytomonas viridiflava</name>
    <dbReference type="NCBI Taxonomy" id="33069"/>
    <lineage>
        <taxon>Bacteria</taxon>
        <taxon>Pseudomonadati</taxon>
        <taxon>Pseudomonadota</taxon>
        <taxon>Gammaproteobacteria</taxon>
        <taxon>Pseudomonadales</taxon>
        <taxon>Pseudomonadaceae</taxon>
        <taxon>Pseudomonas</taxon>
    </lineage>
</organism>
<dbReference type="Proteomes" id="UP000273854">
    <property type="component" value="Unassembled WGS sequence"/>
</dbReference>
<dbReference type="RefSeq" id="WP_122208850.1">
    <property type="nucleotide sequence ID" value="NZ_RBTP01000042.1"/>
</dbReference>
<evidence type="ECO:0000313" key="1">
    <source>
        <dbReference type="EMBL" id="RMT80543.1"/>
    </source>
</evidence>
<dbReference type="OrthoDB" id="7013311at2"/>
<dbReference type="AlphaFoldDB" id="A0A3M5P926"/>
<reference evidence="1 2" key="1">
    <citation type="submission" date="2018-08" db="EMBL/GenBank/DDBJ databases">
        <title>Recombination of ecologically and evolutionarily significant loci maintains genetic cohesion in the Pseudomonas syringae species complex.</title>
        <authorList>
            <person name="Dillon M."/>
            <person name="Thakur S."/>
            <person name="Almeida R.N.D."/>
            <person name="Weir B.S."/>
            <person name="Guttman D.S."/>
        </authorList>
    </citation>
    <scope>NUCLEOTIDE SEQUENCE [LARGE SCALE GENOMIC DNA]</scope>
    <source>
        <strain evidence="1 2">ICMP 19473</strain>
    </source>
</reference>
<gene>
    <name evidence="1" type="ORF">ALP40_00835</name>
</gene>
<protein>
    <submittedName>
        <fullName evidence="1">HrpD</fullName>
    </submittedName>
</protein>
<comment type="caution">
    <text evidence="1">The sequence shown here is derived from an EMBL/GenBank/DDBJ whole genome shotgun (WGS) entry which is preliminary data.</text>
</comment>
<evidence type="ECO:0000313" key="2">
    <source>
        <dbReference type="Proteomes" id="UP000273854"/>
    </source>
</evidence>
<proteinExistence type="predicted"/>
<sequence>MTGSTAQDLWAHWWCNPWRWAHPSWQQRFAEQQGIPMQACDSLMSSRHTVFLKSVGIEPSQPPEPVEPLMSWIALSPAQRDKALVLAQLICFSRTQTEGVDGQWCWGLTKALRPGVWLAPEVVDIRTVLGAWLGHAYWSRLRLAWPAEAVIDDLCEAPDNKLQTLWQAVMWRVSAA</sequence>
<accession>A0A3M5P926</accession>